<sequence length="203" mass="23121">MTVTTKKLTFEEYLTYSDGTDTRYELVNGELVAMSIGTGQQVEIIDFLYRQIDAEIGRSGHDWIVRPVAIGVRSPRAGKWDTSRIPDLTVIPTQQWRELRTREAVIELNEPPPILAIEVVSESTKIVDYRAKRVEYNVLNIPEYWVVDPLTSKVTIFTLVEELYEGTEFAGSEQIVSGTFPELVLTVEQIIWARAIPSDEENE</sequence>
<dbReference type="InterPro" id="IPR012296">
    <property type="entry name" value="Nuclease_put_TT1808"/>
</dbReference>
<organism evidence="2 3">
    <name type="scientific">Allocoleopsis franciscana PCC 7113</name>
    <dbReference type="NCBI Taxonomy" id="1173027"/>
    <lineage>
        <taxon>Bacteria</taxon>
        <taxon>Bacillati</taxon>
        <taxon>Cyanobacteriota</taxon>
        <taxon>Cyanophyceae</taxon>
        <taxon>Coleofasciculales</taxon>
        <taxon>Coleofasciculaceae</taxon>
        <taxon>Allocoleopsis</taxon>
        <taxon>Allocoleopsis franciscana</taxon>
    </lineage>
</organism>
<dbReference type="InterPro" id="IPR008538">
    <property type="entry name" value="Uma2"/>
</dbReference>
<accession>K9WL10</accession>
<dbReference type="HOGENOM" id="CLU_076312_5_1_3"/>
<dbReference type="EMBL" id="CP003630">
    <property type="protein sequence ID" value="AFZ21065.1"/>
    <property type="molecule type" value="Genomic_DNA"/>
</dbReference>
<dbReference type="PATRIC" id="fig|1173027.3.peg.6013"/>
<dbReference type="OrthoDB" id="428427at2"/>
<protein>
    <recommendedName>
        <fullName evidence="1">Putative restriction endonuclease domain-containing protein</fullName>
    </recommendedName>
</protein>
<dbReference type="KEGG" id="mic:Mic7113_5428"/>
<keyword evidence="3" id="KW-1185">Reference proteome</keyword>
<dbReference type="Pfam" id="PF05685">
    <property type="entry name" value="Uma2"/>
    <property type="match status" value="1"/>
</dbReference>
<dbReference type="eggNOG" id="COG4636">
    <property type="taxonomic scope" value="Bacteria"/>
</dbReference>
<evidence type="ECO:0000313" key="2">
    <source>
        <dbReference type="EMBL" id="AFZ21065.1"/>
    </source>
</evidence>
<dbReference type="RefSeq" id="WP_015185198.1">
    <property type="nucleotide sequence ID" value="NC_019738.1"/>
</dbReference>
<dbReference type="PANTHER" id="PTHR34107:SF2">
    <property type="entry name" value="SLL0888 PROTEIN"/>
    <property type="match status" value="1"/>
</dbReference>
<reference evidence="2 3" key="1">
    <citation type="submission" date="2012-06" db="EMBL/GenBank/DDBJ databases">
        <title>Finished chromosome of genome of Microcoleus sp. PCC 7113.</title>
        <authorList>
            <consortium name="US DOE Joint Genome Institute"/>
            <person name="Gugger M."/>
            <person name="Coursin T."/>
            <person name="Rippka R."/>
            <person name="Tandeau De Marsac N."/>
            <person name="Huntemann M."/>
            <person name="Wei C.-L."/>
            <person name="Han J."/>
            <person name="Detter J.C."/>
            <person name="Han C."/>
            <person name="Tapia R."/>
            <person name="Chen A."/>
            <person name="Kyrpides N."/>
            <person name="Mavromatis K."/>
            <person name="Markowitz V."/>
            <person name="Szeto E."/>
            <person name="Ivanova N."/>
            <person name="Pagani I."/>
            <person name="Pati A."/>
            <person name="Goodwin L."/>
            <person name="Nordberg H.P."/>
            <person name="Cantor M.N."/>
            <person name="Hua S.X."/>
            <person name="Woyke T."/>
            <person name="Kerfeld C.A."/>
        </authorList>
    </citation>
    <scope>NUCLEOTIDE SEQUENCE [LARGE SCALE GENOMIC DNA]</scope>
    <source>
        <strain evidence="2 3">PCC 7113</strain>
    </source>
</reference>
<dbReference type="CDD" id="cd06260">
    <property type="entry name" value="DUF820-like"/>
    <property type="match status" value="1"/>
</dbReference>
<evidence type="ECO:0000313" key="3">
    <source>
        <dbReference type="Proteomes" id="UP000010471"/>
    </source>
</evidence>
<dbReference type="Gene3D" id="3.90.1570.10">
    <property type="entry name" value="tt1808, chain A"/>
    <property type="match status" value="1"/>
</dbReference>
<dbReference type="InterPro" id="IPR011335">
    <property type="entry name" value="Restrct_endonuc-II-like"/>
</dbReference>
<dbReference type="SUPFAM" id="SSF52980">
    <property type="entry name" value="Restriction endonuclease-like"/>
    <property type="match status" value="1"/>
</dbReference>
<dbReference type="PANTHER" id="PTHR34107">
    <property type="entry name" value="SLL0198 PROTEIN-RELATED"/>
    <property type="match status" value="1"/>
</dbReference>
<dbReference type="STRING" id="1173027.Mic7113_5428"/>
<evidence type="ECO:0000259" key="1">
    <source>
        <dbReference type="Pfam" id="PF05685"/>
    </source>
</evidence>
<proteinExistence type="predicted"/>
<dbReference type="Proteomes" id="UP000010471">
    <property type="component" value="Chromosome"/>
</dbReference>
<feature type="domain" description="Putative restriction endonuclease" evidence="1">
    <location>
        <begin position="10"/>
        <end position="188"/>
    </location>
</feature>
<name>K9WL10_9CYAN</name>
<dbReference type="AlphaFoldDB" id="K9WL10"/>
<gene>
    <name evidence="2" type="ORF">Mic7113_5428</name>
</gene>